<feature type="domain" description="LysM" evidence="1">
    <location>
        <begin position="129"/>
        <end position="165"/>
    </location>
</feature>
<evidence type="ECO:0000259" key="1">
    <source>
        <dbReference type="PROSITE" id="PS51782"/>
    </source>
</evidence>
<gene>
    <name evidence="2" type="ORF">S01H4_17875</name>
</gene>
<dbReference type="InterPro" id="IPR018392">
    <property type="entry name" value="LysM"/>
</dbReference>
<sequence length="165" mass="19508">MIRKQHLNYLDNFWDLYERLPLETARYVPLFLAALHIIENPDQFGIELGEPLPPLEYEEISLNKQIHLKTLADKLKIKEKDLTLLNSELRYQVIPNYEYKLKIPPNIREQALACVESIPEWVPVEREYITVRIKRGETISHLAKQYKVSVSSIMRANRIRKANRV</sequence>
<feature type="non-terminal residue" evidence="2">
    <location>
        <position position="165"/>
    </location>
</feature>
<dbReference type="CDD" id="cd00118">
    <property type="entry name" value="LysM"/>
    <property type="match status" value="1"/>
</dbReference>
<evidence type="ECO:0000313" key="2">
    <source>
        <dbReference type="EMBL" id="GAG65369.1"/>
    </source>
</evidence>
<accession>X0Z8B6</accession>
<dbReference type="Gene3D" id="3.10.350.10">
    <property type="entry name" value="LysM domain"/>
    <property type="match status" value="1"/>
</dbReference>
<protein>
    <recommendedName>
        <fullName evidence="1">LysM domain-containing protein</fullName>
    </recommendedName>
</protein>
<dbReference type="AlphaFoldDB" id="X0Z8B6"/>
<dbReference type="EMBL" id="BART01007894">
    <property type="protein sequence ID" value="GAG65369.1"/>
    <property type="molecule type" value="Genomic_DNA"/>
</dbReference>
<reference evidence="2" key="1">
    <citation type="journal article" date="2014" name="Front. Microbiol.">
        <title>High frequency of phylogenetically diverse reductive dehalogenase-homologous genes in deep subseafloor sedimentary metagenomes.</title>
        <authorList>
            <person name="Kawai M."/>
            <person name="Futagami T."/>
            <person name="Toyoda A."/>
            <person name="Takaki Y."/>
            <person name="Nishi S."/>
            <person name="Hori S."/>
            <person name="Arai W."/>
            <person name="Tsubouchi T."/>
            <person name="Morono Y."/>
            <person name="Uchiyama I."/>
            <person name="Ito T."/>
            <person name="Fujiyama A."/>
            <person name="Inagaki F."/>
            <person name="Takami H."/>
        </authorList>
    </citation>
    <scope>NUCLEOTIDE SEQUENCE</scope>
    <source>
        <strain evidence="2">Expedition CK06-06</strain>
    </source>
</reference>
<dbReference type="Pfam" id="PF01476">
    <property type="entry name" value="LysM"/>
    <property type="match status" value="1"/>
</dbReference>
<comment type="caution">
    <text evidence="2">The sequence shown here is derived from an EMBL/GenBank/DDBJ whole genome shotgun (WGS) entry which is preliminary data.</text>
</comment>
<organism evidence="2">
    <name type="scientific">marine sediment metagenome</name>
    <dbReference type="NCBI Taxonomy" id="412755"/>
    <lineage>
        <taxon>unclassified sequences</taxon>
        <taxon>metagenomes</taxon>
        <taxon>ecological metagenomes</taxon>
    </lineage>
</organism>
<dbReference type="InterPro" id="IPR036779">
    <property type="entry name" value="LysM_dom_sf"/>
</dbReference>
<dbReference type="SUPFAM" id="SSF54106">
    <property type="entry name" value="LysM domain"/>
    <property type="match status" value="1"/>
</dbReference>
<dbReference type="PROSITE" id="PS51782">
    <property type="entry name" value="LYSM"/>
    <property type="match status" value="1"/>
</dbReference>
<name>X0Z8B6_9ZZZZ</name>
<proteinExistence type="predicted"/>